<proteinExistence type="predicted"/>
<keyword evidence="3" id="KW-1185">Reference proteome</keyword>
<accession>A0A1X7S804</accession>
<name>A0A1X7S804_ZYMT9</name>
<organism evidence="2 3">
    <name type="scientific">Zymoseptoria tritici (strain ST99CH_3D7)</name>
    <dbReference type="NCBI Taxonomy" id="1276538"/>
    <lineage>
        <taxon>Eukaryota</taxon>
        <taxon>Fungi</taxon>
        <taxon>Dikarya</taxon>
        <taxon>Ascomycota</taxon>
        <taxon>Pezizomycotina</taxon>
        <taxon>Dothideomycetes</taxon>
        <taxon>Dothideomycetidae</taxon>
        <taxon>Mycosphaerellales</taxon>
        <taxon>Mycosphaerellaceae</taxon>
        <taxon>Zymoseptoria</taxon>
    </lineage>
</organism>
<protein>
    <submittedName>
        <fullName evidence="2">Uncharacterized protein</fullName>
    </submittedName>
</protein>
<gene>
    <name evidence="2" type="ORF">ZT3D7_G10805</name>
</gene>
<dbReference type="Proteomes" id="UP000215127">
    <property type="component" value="Chromosome 12"/>
</dbReference>
<evidence type="ECO:0000313" key="2">
    <source>
        <dbReference type="EMBL" id="SMQ55650.1"/>
    </source>
</evidence>
<evidence type="ECO:0000313" key="3">
    <source>
        <dbReference type="Proteomes" id="UP000215127"/>
    </source>
</evidence>
<evidence type="ECO:0000256" key="1">
    <source>
        <dbReference type="SAM" id="MobiDB-lite"/>
    </source>
</evidence>
<dbReference type="AlphaFoldDB" id="A0A1X7S804"/>
<reference evidence="2 3" key="1">
    <citation type="submission" date="2016-06" db="EMBL/GenBank/DDBJ databases">
        <authorList>
            <person name="Kjaerup R.B."/>
            <person name="Dalgaard T.S."/>
            <person name="Juul-Madsen H.R."/>
        </authorList>
    </citation>
    <scope>NUCLEOTIDE SEQUENCE [LARGE SCALE GENOMIC DNA]</scope>
</reference>
<sequence>MESETTATATDSTTSEATSEISSQTSSSQTSQTTESSSVSETSSEVTSTSTLELTTEQVSTTTVSEISSSSSTSSTATATPTCQSFTIRADTVAALGVASTNLGNAIEDIDANIIFSTTSTGQIYDINGTVISGTDTWFSSMNAASFIQHYSSGDSSVQCPRVEANGALACSNGLASTLQVCPQLVGAKAQYLFLGTGLNTELGCTQVDLTATCADSTSSAPASAPVNVGLR</sequence>
<dbReference type="EMBL" id="LT853703">
    <property type="protein sequence ID" value="SMQ55650.1"/>
    <property type="molecule type" value="Genomic_DNA"/>
</dbReference>
<feature type="region of interest" description="Disordered" evidence="1">
    <location>
        <begin position="1"/>
        <end position="79"/>
    </location>
</feature>